<dbReference type="InterPro" id="IPR011990">
    <property type="entry name" value="TPR-like_helical_dom_sf"/>
</dbReference>
<keyword evidence="1" id="KW-0677">Repeat</keyword>
<accession>A0ABM0LUW0</accession>
<dbReference type="SUPFAM" id="SSF48439">
    <property type="entry name" value="Protein prenylyltransferase"/>
    <property type="match status" value="1"/>
</dbReference>
<evidence type="ECO:0000256" key="2">
    <source>
        <dbReference type="ARBA" id="ARBA00022803"/>
    </source>
</evidence>
<evidence type="ECO:0000313" key="5">
    <source>
        <dbReference type="RefSeq" id="XP_006811551.1"/>
    </source>
</evidence>
<dbReference type="RefSeq" id="XP_006811551.1">
    <property type="nucleotide sequence ID" value="XM_006811488.1"/>
</dbReference>
<dbReference type="GeneID" id="100378002"/>
<protein>
    <submittedName>
        <fullName evidence="5">Tetratricopeptide repeat protein 37-like</fullName>
    </submittedName>
</protein>
<keyword evidence="2 3" id="KW-0802">TPR repeat</keyword>
<feature type="repeat" description="TPR" evidence="3">
    <location>
        <begin position="868"/>
        <end position="901"/>
    </location>
</feature>
<evidence type="ECO:0000256" key="1">
    <source>
        <dbReference type="ARBA" id="ARBA00022737"/>
    </source>
</evidence>
<keyword evidence="4" id="KW-1185">Reference proteome</keyword>
<dbReference type="PANTHER" id="PTHR15704:SF7">
    <property type="entry name" value="SUPERKILLER COMPLEX PROTEIN 3"/>
    <property type="match status" value="1"/>
</dbReference>
<feature type="repeat" description="TPR" evidence="3">
    <location>
        <begin position="605"/>
        <end position="638"/>
    </location>
</feature>
<gene>
    <name evidence="5" type="primary">LOC100378002</name>
</gene>
<organism evidence="4 5">
    <name type="scientific">Saccoglossus kowalevskii</name>
    <name type="common">Acorn worm</name>
    <dbReference type="NCBI Taxonomy" id="10224"/>
    <lineage>
        <taxon>Eukaryota</taxon>
        <taxon>Metazoa</taxon>
        <taxon>Hemichordata</taxon>
        <taxon>Enteropneusta</taxon>
        <taxon>Harrimaniidae</taxon>
        <taxon>Saccoglossus</taxon>
    </lineage>
</organism>
<name>A0ABM0LUW0_SACKO</name>
<dbReference type="SUPFAM" id="SSF48452">
    <property type="entry name" value="TPR-like"/>
    <property type="match status" value="6"/>
</dbReference>
<dbReference type="Pfam" id="PF13432">
    <property type="entry name" value="TPR_16"/>
    <property type="match status" value="1"/>
</dbReference>
<reference evidence="5" key="1">
    <citation type="submission" date="2025-08" db="UniProtKB">
        <authorList>
            <consortium name="RefSeq"/>
        </authorList>
    </citation>
    <scope>IDENTIFICATION</scope>
    <source>
        <tissue evidence="5">Testes</tissue>
    </source>
</reference>
<dbReference type="SMART" id="SM00028">
    <property type="entry name" value="TPR"/>
    <property type="match status" value="13"/>
</dbReference>
<dbReference type="Pfam" id="PF13181">
    <property type="entry name" value="TPR_8"/>
    <property type="match status" value="1"/>
</dbReference>
<feature type="repeat" description="TPR" evidence="3">
    <location>
        <begin position="43"/>
        <end position="76"/>
    </location>
</feature>
<proteinExistence type="predicted"/>
<feature type="repeat" description="TPR" evidence="3">
    <location>
        <begin position="571"/>
        <end position="604"/>
    </location>
</feature>
<evidence type="ECO:0000256" key="3">
    <source>
        <dbReference type="PROSITE-ProRule" id="PRU00339"/>
    </source>
</evidence>
<dbReference type="Gene3D" id="1.25.40.10">
    <property type="entry name" value="Tetratricopeptide repeat domain"/>
    <property type="match status" value="6"/>
</dbReference>
<dbReference type="Pfam" id="PF14559">
    <property type="entry name" value="TPR_19"/>
    <property type="match status" value="1"/>
</dbReference>
<dbReference type="Proteomes" id="UP000694865">
    <property type="component" value="Unplaced"/>
</dbReference>
<evidence type="ECO:0000313" key="4">
    <source>
        <dbReference type="Proteomes" id="UP000694865"/>
    </source>
</evidence>
<dbReference type="PANTHER" id="PTHR15704">
    <property type="entry name" value="SUPERKILLER 3 PROTEIN-RELATED"/>
    <property type="match status" value="1"/>
</dbReference>
<dbReference type="InterPro" id="IPR039226">
    <property type="entry name" value="Ski3/TTC37"/>
</dbReference>
<sequence length="1550" mass="173766">MASGASKEIKNLLKNAKESIKNKDYKDALKHCKAVLKQDKGNYNAWVFVGVSAGEMDQPEQARMAYKKAIDSDPQQILAWQGLCAFYEKHNIPAFKADLQDTYIKMMQIYENTDMKKWKEVAKKLAQLHLQLGNEMQAITIWQSITNCKDLEEKDGIESWINISNILIGMKVVPPELTDLMETCLDTVLHSNTSMTDPELQLYYKKYISILMDKYAFVAETDKVENECSNMSTKFPTSTFPLEVLSRFYLQRKLDSNSTRAHEIYTSLNTIDPSSSISIIGQGFVKLTKKDLIGARDLLLEGLKGFDDFIFGWLYLCQSQWHIHDVDSVEVSANKALKLLKSDSKIPLGIKKPIEHELRYMLHDAWTDSRISGNINKAIAAYSKLLEEDCDNLELLLGLCKSCIANNELDKAKEYIDKAMETHSTQCSVLAMYGWIQFLHGNLSEALKRLTDVIEMSGDSGLYYYWLARINWEIGKEERMDRNKCFNNFLKAAKLDPYHSDTFLYLGYYYENVTGDIKKAKRCYQKSFDLDRRNDEAGAALGDALISLDEQESALQLYTSVTSRASAGSAKWAWLRLGLYQLKKQEYSQAISSLQCALRADPKDVCCWECLAEAYMSRGSYTAALRAFTKAAELDDSSIYCHFQIAAIKQTLGLLSEAVAEYTIILVNSPNYVPALKGIGESYISLAKTARIEFFNGRAVDHIGNAVMYLSTAIRNRPDMSCHWKLLGDACTMIHPIDHHLVRISIPRFLTEKGCKDEGVQLVGKMEMLALGAKCYGRSLSLKPECSPLWHDLGVNYYRQAENLKDDVKAKEVAKKALQCLQKAVSFDVSNHLHWTALGVIASSKYINNAKLSQHAFIKSINAENNNVVAWTNLGVLYLVHHQVELAHKAFKIAQSLEPSYVACWIGQALIAESIGSQEAMDLFRHATELGTHLEGCLGYAHWVCNTIFDEKVDKTSEYYKYNIIQMRAVTAAVVAMAKYTDRVHSDSTAYNMYGVLLEHTGLSQQSESSLGKAVQLLQESGNTTQLNIVLSNHAKMLCAIGKYEESVSVYLSIKPLSDVNDICGLAAALYKSNKLKESYQAFEQALQVATNDGDKSSILAAMGMVSYHFNDVDRAKTLLFKCSQFSPSCTHGILALCALGLRQGDYTLASAALTELLKLGDNDQLSADISFMSACLYALQGSYITAKNQILKSIHRFPWRAILWQQASKFILQYIPDKAKVAVNCGKVANIHGITECKKSHSVLAMCQLAAGDHSNRNHGNNAIKTAQKMVHRNPGDLQQWAQLAACCYADECNRQAMTTTSIADGSLSFNLSQNVVQQAERNSDGSGLRLLHWAVKMSAESLLLSGNNKKANDFIQKAMSLYSSSPQLMSQLELLFAKSLTTQHMSDDDLDILRNSVIKEASSAQAWQILAEVYTCKEMMVAAEMCYRQSLQMSRSAKTVPLIRLANLAMMLSRPGEANTDTWSSLCHEATNEVLKIQPQCSTALLLQGIMQYYKKNHRHVKKCLHRVIDLGAGYAVSVARLYLIQLYLEKNETQAVKVYNQMMSRTF</sequence>
<dbReference type="InterPro" id="IPR019734">
    <property type="entry name" value="TPR_rpt"/>
</dbReference>
<dbReference type="PROSITE" id="PS50005">
    <property type="entry name" value="TPR"/>
    <property type="match status" value="4"/>
</dbReference>